<evidence type="ECO:0000313" key="2">
    <source>
        <dbReference type="EMBL" id="UQX13449.1"/>
    </source>
</evidence>
<keyword evidence="1" id="KW-0472">Membrane</keyword>
<organism evidence="2 3">
    <name type="scientific">Candidatus Mycobacterium methanotrophicum</name>
    <dbReference type="NCBI Taxonomy" id="2943498"/>
    <lineage>
        <taxon>Bacteria</taxon>
        <taxon>Bacillati</taxon>
        <taxon>Actinomycetota</taxon>
        <taxon>Actinomycetes</taxon>
        <taxon>Mycobacteriales</taxon>
        <taxon>Mycobacteriaceae</taxon>
        <taxon>Mycobacterium</taxon>
    </lineage>
</organism>
<keyword evidence="2" id="KW-0614">Plasmid</keyword>
<feature type="transmembrane region" description="Helical" evidence="1">
    <location>
        <begin position="15"/>
        <end position="32"/>
    </location>
</feature>
<dbReference type="RefSeq" id="WP_249763487.1">
    <property type="nucleotide sequence ID" value="NZ_CP097321.1"/>
</dbReference>
<evidence type="ECO:0000313" key="3">
    <source>
        <dbReference type="Proteomes" id="UP001056610"/>
    </source>
</evidence>
<reference evidence="2" key="1">
    <citation type="submission" date="2022-05" db="EMBL/GenBank/DDBJ databases">
        <title>A methanotrophic Mycobacterium dominates a cave microbial ecosystem.</title>
        <authorList>
            <person name="Van Spanning R.J.M."/>
            <person name="Guan Q."/>
            <person name="Melkonian C."/>
            <person name="Gallant J."/>
            <person name="Polerecky L."/>
            <person name="Flot J.-F."/>
            <person name="Brandt B.W."/>
            <person name="Braster M."/>
            <person name="Iturbe Espinoza P."/>
            <person name="Aerts J."/>
            <person name="Meima-Franke M."/>
            <person name="Piersma S.R."/>
            <person name="Bunduc C."/>
            <person name="Ummels R."/>
            <person name="Pain A."/>
            <person name="Fleming E.J."/>
            <person name="van der Wel N."/>
            <person name="Gherman V.D."/>
            <person name="Sarbu S.M."/>
            <person name="Bodelier P.L.E."/>
            <person name="Bitter W."/>
        </authorList>
    </citation>
    <scope>NUCLEOTIDE SEQUENCE</scope>
    <source>
        <strain evidence="2">Sulfur Cave</strain>
        <plasmid evidence="2">unnamed</plasmid>
    </source>
</reference>
<keyword evidence="1" id="KW-0812">Transmembrane</keyword>
<name>A0ABY4QTZ3_9MYCO</name>
<accession>A0ABY4QTZ3</accession>
<keyword evidence="3" id="KW-1185">Reference proteome</keyword>
<geneLocation type="plasmid" evidence="2 3">
    <name>unnamed</name>
</geneLocation>
<evidence type="ECO:0000256" key="1">
    <source>
        <dbReference type="SAM" id="Phobius"/>
    </source>
</evidence>
<protein>
    <submittedName>
        <fullName evidence="2">Uncharacterized protein</fullName>
    </submittedName>
</protein>
<gene>
    <name evidence="2" type="ORF">M5I08_24905</name>
</gene>
<sequence>MSDLTRSVAQWSADVLLYGAAGMGVWITAAVVRRRVPVDGGGTEYGASAQPRTRHVWAAPGWWLPVAVRLTVLAAVAAMTGIACDIEADPDFDKYEHVCACISRAW</sequence>
<dbReference type="EMBL" id="CP097321">
    <property type="protein sequence ID" value="UQX13449.1"/>
    <property type="molecule type" value="Genomic_DNA"/>
</dbReference>
<proteinExistence type="predicted"/>
<dbReference type="Proteomes" id="UP001056610">
    <property type="component" value="Plasmid unnamed"/>
</dbReference>
<keyword evidence="1" id="KW-1133">Transmembrane helix</keyword>